<dbReference type="KEGG" id="etd:ETAF_0177"/>
<dbReference type="PATRIC" id="fig|718251.5.peg.179"/>
<accession>A0A0H3DP30</accession>
<sequence length="46" mass="4902">MILADYANYLPLSPPAPNLCDARRAACDVGGFLAPGDRRQNGNIVN</sequence>
<keyword evidence="2" id="KW-1185">Reference proteome</keyword>
<reference evidence="1 2" key="2">
    <citation type="journal article" date="2011" name="BMC Immunol.">
        <title>Comparison of static immersion and intravenous injection systems for exposure of zebrafish embryos to the natural pathogen Edwardsiella tarda.</title>
        <authorList>
            <person name="van Soest J.J."/>
            <person name="Stockhammer O.W."/>
            <person name="Ordas A."/>
            <person name="Bloemberg G.V."/>
            <person name="Spaink H.P."/>
            <person name="Meijer A.H."/>
        </authorList>
    </citation>
    <scope>NUCLEOTIDE SEQUENCE [LARGE SCALE GENOMIC DNA]</scope>
    <source>
        <strain evidence="1 2">FL6-60</strain>
    </source>
</reference>
<evidence type="ECO:0000313" key="2">
    <source>
        <dbReference type="Proteomes" id="UP000002230"/>
    </source>
</evidence>
<dbReference type="HOGENOM" id="CLU_217164_0_0_6"/>
<dbReference type="AlphaFoldDB" id="A0A0H3DP30"/>
<dbReference type="EMBL" id="CP002154">
    <property type="protein sequence ID" value="ADM40300.1"/>
    <property type="molecule type" value="Genomic_DNA"/>
</dbReference>
<evidence type="ECO:0000313" key="1">
    <source>
        <dbReference type="EMBL" id="ADM40300.1"/>
    </source>
</evidence>
<protein>
    <submittedName>
        <fullName evidence="1">Uncharacterized protein</fullName>
    </submittedName>
</protein>
<proteinExistence type="predicted"/>
<gene>
    <name evidence="1" type="ordered locus">ETAF_0177</name>
</gene>
<dbReference type="Proteomes" id="UP000002230">
    <property type="component" value="Chromosome"/>
</dbReference>
<reference evidence="2" key="1">
    <citation type="submission" date="2010-08" db="EMBL/GenBank/DDBJ databases">
        <title>Genome comparisons of Edwardsiella bacteria analysed using deep sequencing technology.</title>
        <authorList>
            <person name="van Soest J.J."/>
            <person name="Henkel C.V."/>
            <person name="Jansen H.J."/>
            <person name="van den Hondel C.A.M.J.J."/>
            <person name="Bloemberg G.V."/>
            <person name="Meijer A.H."/>
            <person name="Spaink H.P."/>
        </authorList>
    </citation>
    <scope>NUCLEOTIDE SEQUENCE [LARGE SCALE GENOMIC DNA]</scope>
    <source>
        <strain evidence="2">FL6-60</strain>
    </source>
</reference>
<organism evidence="1 2">
    <name type="scientific">Edwardsiella tarda (strain FL6-60)</name>
    <dbReference type="NCBI Taxonomy" id="718251"/>
    <lineage>
        <taxon>Bacteria</taxon>
        <taxon>Pseudomonadati</taxon>
        <taxon>Pseudomonadota</taxon>
        <taxon>Gammaproteobacteria</taxon>
        <taxon>Enterobacterales</taxon>
        <taxon>Hafniaceae</taxon>
        <taxon>Edwardsiella</taxon>
    </lineage>
</organism>
<name>A0A0H3DP30_EDWTF</name>